<feature type="compositionally biased region" description="Polar residues" evidence="1">
    <location>
        <begin position="61"/>
        <end position="70"/>
    </location>
</feature>
<feature type="compositionally biased region" description="Low complexity" evidence="1">
    <location>
        <begin position="193"/>
        <end position="204"/>
    </location>
</feature>
<feature type="compositionally biased region" description="Polar residues" evidence="1">
    <location>
        <begin position="161"/>
        <end position="172"/>
    </location>
</feature>
<feature type="compositionally biased region" description="Low complexity" evidence="1">
    <location>
        <begin position="480"/>
        <end position="494"/>
    </location>
</feature>
<evidence type="ECO:0000313" key="3">
    <source>
        <dbReference type="Proteomes" id="UP000054321"/>
    </source>
</evidence>
<feature type="compositionally biased region" description="Basic and acidic residues" evidence="1">
    <location>
        <begin position="9"/>
        <end position="18"/>
    </location>
</feature>
<feature type="region of interest" description="Disordered" evidence="1">
    <location>
        <begin position="554"/>
        <end position="578"/>
    </location>
</feature>
<feature type="compositionally biased region" description="Low complexity" evidence="1">
    <location>
        <begin position="279"/>
        <end position="289"/>
    </location>
</feature>
<proteinExistence type="predicted"/>
<evidence type="ECO:0008006" key="4">
    <source>
        <dbReference type="Google" id="ProtNLM"/>
    </source>
</evidence>
<dbReference type="OrthoDB" id="5369729at2759"/>
<feature type="region of interest" description="Disordered" evidence="1">
    <location>
        <begin position="476"/>
        <end position="514"/>
    </location>
</feature>
<evidence type="ECO:0000313" key="2">
    <source>
        <dbReference type="EMBL" id="KIN06116.1"/>
    </source>
</evidence>
<feature type="compositionally biased region" description="Polar residues" evidence="1">
    <location>
        <begin position="395"/>
        <end position="411"/>
    </location>
</feature>
<feature type="compositionally biased region" description="Polar residues" evidence="1">
    <location>
        <begin position="827"/>
        <end position="837"/>
    </location>
</feature>
<organism evidence="2 3">
    <name type="scientific">Oidiodendron maius (strain Zn)</name>
    <dbReference type="NCBI Taxonomy" id="913774"/>
    <lineage>
        <taxon>Eukaryota</taxon>
        <taxon>Fungi</taxon>
        <taxon>Dikarya</taxon>
        <taxon>Ascomycota</taxon>
        <taxon>Pezizomycotina</taxon>
        <taxon>Leotiomycetes</taxon>
        <taxon>Leotiomycetes incertae sedis</taxon>
        <taxon>Myxotrichaceae</taxon>
        <taxon>Oidiodendron</taxon>
    </lineage>
</organism>
<reference evidence="2 3" key="1">
    <citation type="submission" date="2014-04" db="EMBL/GenBank/DDBJ databases">
        <authorList>
            <consortium name="DOE Joint Genome Institute"/>
            <person name="Kuo A."/>
            <person name="Martino E."/>
            <person name="Perotto S."/>
            <person name="Kohler A."/>
            <person name="Nagy L.G."/>
            <person name="Floudas D."/>
            <person name="Copeland A."/>
            <person name="Barry K.W."/>
            <person name="Cichocki N."/>
            <person name="Veneault-Fourrey C."/>
            <person name="LaButti K."/>
            <person name="Lindquist E.A."/>
            <person name="Lipzen A."/>
            <person name="Lundell T."/>
            <person name="Morin E."/>
            <person name="Murat C."/>
            <person name="Sun H."/>
            <person name="Tunlid A."/>
            <person name="Henrissat B."/>
            <person name="Grigoriev I.V."/>
            <person name="Hibbett D.S."/>
            <person name="Martin F."/>
            <person name="Nordberg H.P."/>
            <person name="Cantor M.N."/>
            <person name="Hua S.X."/>
        </authorList>
    </citation>
    <scope>NUCLEOTIDE SEQUENCE [LARGE SCALE GENOMIC DNA]</scope>
    <source>
        <strain evidence="2 3">Zn</strain>
    </source>
</reference>
<feature type="compositionally biased region" description="Polar residues" evidence="1">
    <location>
        <begin position="179"/>
        <end position="192"/>
    </location>
</feature>
<dbReference type="AlphaFoldDB" id="A0A0C3HD13"/>
<feature type="compositionally biased region" description="Basic and acidic residues" evidence="1">
    <location>
        <begin position="327"/>
        <end position="338"/>
    </location>
</feature>
<feature type="region of interest" description="Disordered" evidence="1">
    <location>
        <begin position="1"/>
        <end position="238"/>
    </location>
</feature>
<dbReference type="STRING" id="913774.A0A0C3HD13"/>
<evidence type="ECO:0000256" key="1">
    <source>
        <dbReference type="SAM" id="MobiDB-lite"/>
    </source>
</evidence>
<feature type="region of interest" description="Disordered" evidence="1">
    <location>
        <begin position="278"/>
        <end position="411"/>
    </location>
</feature>
<feature type="region of interest" description="Disordered" evidence="1">
    <location>
        <begin position="602"/>
        <end position="746"/>
    </location>
</feature>
<feature type="compositionally biased region" description="Low complexity" evidence="1">
    <location>
        <begin position="554"/>
        <end position="571"/>
    </location>
</feature>
<feature type="compositionally biased region" description="Polar residues" evidence="1">
    <location>
        <begin position="722"/>
        <end position="737"/>
    </location>
</feature>
<accession>A0A0C3HD13</accession>
<feature type="compositionally biased region" description="Polar residues" evidence="1">
    <location>
        <begin position="135"/>
        <end position="144"/>
    </location>
</feature>
<feature type="region of interest" description="Disordered" evidence="1">
    <location>
        <begin position="813"/>
        <end position="837"/>
    </location>
</feature>
<name>A0A0C3HD13_OIDMZ</name>
<reference evidence="3" key="2">
    <citation type="submission" date="2015-01" db="EMBL/GenBank/DDBJ databases">
        <title>Evolutionary Origins and Diversification of the Mycorrhizal Mutualists.</title>
        <authorList>
            <consortium name="DOE Joint Genome Institute"/>
            <consortium name="Mycorrhizal Genomics Consortium"/>
            <person name="Kohler A."/>
            <person name="Kuo A."/>
            <person name="Nagy L.G."/>
            <person name="Floudas D."/>
            <person name="Copeland A."/>
            <person name="Barry K.W."/>
            <person name="Cichocki N."/>
            <person name="Veneault-Fourrey C."/>
            <person name="LaButti K."/>
            <person name="Lindquist E.A."/>
            <person name="Lipzen A."/>
            <person name="Lundell T."/>
            <person name="Morin E."/>
            <person name="Murat C."/>
            <person name="Riley R."/>
            <person name="Ohm R."/>
            <person name="Sun H."/>
            <person name="Tunlid A."/>
            <person name="Henrissat B."/>
            <person name="Grigoriev I.V."/>
            <person name="Hibbett D.S."/>
            <person name="Martin F."/>
        </authorList>
    </citation>
    <scope>NUCLEOTIDE SEQUENCE [LARGE SCALE GENOMIC DNA]</scope>
    <source>
        <strain evidence="3">Zn</strain>
    </source>
</reference>
<dbReference type="EMBL" id="KN832871">
    <property type="protein sequence ID" value="KIN06116.1"/>
    <property type="molecule type" value="Genomic_DNA"/>
</dbReference>
<feature type="compositionally biased region" description="Low complexity" evidence="1">
    <location>
        <begin position="39"/>
        <end position="52"/>
    </location>
</feature>
<protein>
    <recommendedName>
        <fullName evidence="4">LPXTG-motif cell wall anchor domain protein</fullName>
    </recommendedName>
</protein>
<keyword evidence="3" id="KW-1185">Reference proteome</keyword>
<sequence length="837" mass="89934">MSTEPPLALHEHRLDHNQSKLPSFKSPNPIVRDHDDHNNTTAGSTTTNNNISNHDDDNNISPTNTSTLAQPEQEDPSTASVAAPLAQPPAPSSPPRDSSLSKNPDRTHTRTRTRSGGPQSPPSSSPSVLIRPQRPRNTTVPASHSRNDVLGSGPPPAMITQKVSLQALNTENSTKDWVANQSALTSPSATGESKTSSSVSALSSQPTTPLIPPIRGFRTSRRSTELAASRRVSMDQDDTLKALEGFNVQRFVAQDRDEPAEQNSDDSDLFLRLAREESAATARTANRRSQPMQMNRQSLPPSGTVSHPTIDRRRGSDQGSTLGLQSDHLHRSSAREKPPTALDASRARYFASNSYSTPTTPRNYRPRETSPESQVSRVSRRPSIADPASSRASHRQSTLSHAFPRTFNSSPLVARTTDVHEGPEIPRAADGTESTVSTTAASTVWDELEDLKSRIHRLELTGKLPATSGAAISRATNERPPTATTTVTTISSSPKRVRNASASPTESALPMPGETHPLLTSALAKSKPLLNPEVYKALEATAADALAITSMMGTSGQPGPISSSQSTIGTPNGAVSDRQVRRKADGLCRSLTELCLALSEAQHEMVPATSKQSTRPRSRDTEAGSVVDNVQRPPLSSDLTRLKASPRAQSRLEARRSSLLTGSALPSPRYTAPAEVTTPTQASVAGRRSSLLLRSRRAATEEPEVEDAPRLRTPSRAATELSRITNSPREYTSQQPLPDSRPPAVQSSLPIRRHYVSTSLTNTSTPPLSSGLGAKRYLDRSMLDRDTASVVSRAADAVLRKASVGQIPVARTSSLSRRVRPSYAADSPTTPQAGHYQ</sequence>
<feature type="compositionally biased region" description="Polar residues" evidence="1">
    <location>
        <begin position="290"/>
        <end position="307"/>
    </location>
</feature>
<gene>
    <name evidence="2" type="ORF">OIDMADRAFT_141743</name>
</gene>
<dbReference type="InParanoid" id="A0A0C3HD13"/>
<dbReference type="Proteomes" id="UP000054321">
    <property type="component" value="Unassembled WGS sequence"/>
</dbReference>
<dbReference type="HOGENOM" id="CLU_329829_0_0_1"/>
<feature type="compositionally biased region" description="Polar residues" evidence="1">
    <location>
        <begin position="351"/>
        <end position="362"/>
    </location>
</feature>